<dbReference type="InterPro" id="IPR025827">
    <property type="entry name" value="Zn_ribbon_recom_dom"/>
</dbReference>
<evidence type="ECO:0000259" key="5">
    <source>
        <dbReference type="Pfam" id="PF13408"/>
    </source>
</evidence>
<dbReference type="Pfam" id="PF13408">
    <property type="entry name" value="Zn_ribbon_recom"/>
    <property type="match status" value="1"/>
</dbReference>
<evidence type="ECO:0000256" key="1">
    <source>
        <dbReference type="ARBA" id="ARBA00023125"/>
    </source>
</evidence>
<dbReference type="OrthoDB" id="7277848at2"/>
<protein>
    <submittedName>
        <fullName evidence="6">Recombinase</fullName>
    </submittedName>
</protein>
<organism evidence="6 7">
    <name type="scientific">Bradyrhizobium sacchari</name>
    <dbReference type="NCBI Taxonomy" id="1399419"/>
    <lineage>
        <taxon>Bacteria</taxon>
        <taxon>Pseudomonadati</taxon>
        <taxon>Pseudomonadota</taxon>
        <taxon>Alphaproteobacteria</taxon>
        <taxon>Hyphomicrobiales</taxon>
        <taxon>Nitrobacteraceae</taxon>
        <taxon>Bradyrhizobium</taxon>
    </lineage>
</organism>
<accession>A0A560JYD7</accession>
<feature type="domain" description="Recombinase" evidence="4">
    <location>
        <begin position="14"/>
        <end position="64"/>
    </location>
</feature>
<dbReference type="AlphaFoldDB" id="A0A560JYD7"/>
<sequence length="323" mass="37332">MARREGLVSRVSGGPVGTAQIHAILRNRLYTGEYEWHDIVIKGRHEPIISYNLWERVQLRLEDRGTRKLRKGPRGFPLSGLITCGHCGCAMVGEIKKAKYVYYHCTGYKGKCPEPYVREEMIDAKFTALIDRLRITEEIYQWIVDALHGSAEGERKEHDAAVHRLQAEYDRLTHRLRTMYVDKLDGRIDGVTYDDISRDWRKEQDRCLREIAAHKDAETSYMQEGIALLTMAKELPQAFAKRSLNQKRELLNFVLSNSTWRDGELTGNFRKPFDMIAEMSRPGASPGGESSPQSEGGHLNWWARQDSNLQPDRYERRDNGWLH</sequence>
<dbReference type="InterPro" id="IPR038109">
    <property type="entry name" value="DNA_bind_recomb_sf"/>
</dbReference>
<evidence type="ECO:0000313" key="7">
    <source>
        <dbReference type="Proteomes" id="UP000315914"/>
    </source>
</evidence>
<reference evidence="6 7" key="1">
    <citation type="submission" date="2019-06" db="EMBL/GenBank/DDBJ databases">
        <title>Genomic Encyclopedia of Type Strains, Phase IV (KMG-V): Genome sequencing to study the core and pangenomes of soil and plant-associated prokaryotes.</title>
        <authorList>
            <person name="Whitman W."/>
        </authorList>
    </citation>
    <scope>NUCLEOTIDE SEQUENCE [LARGE SCALE GENOMIC DNA]</scope>
    <source>
        <strain evidence="6 7">BR 10556</strain>
    </source>
</reference>
<comment type="caution">
    <text evidence="6">The sequence shown here is derived from an EMBL/GenBank/DDBJ whole genome shotgun (WGS) entry which is preliminary data.</text>
</comment>
<dbReference type="InterPro" id="IPR011109">
    <property type="entry name" value="DNA_bind_recombinase_dom"/>
</dbReference>
<dbReference type="GO" id="GO:0000150">
    <property type="term" value="F:DNA strand exchange activity"/>
    <property type="evidence" value="ECO:0007669"/>
    <property type="project" value="InterPro"/>
</dbReference>
<dbReference type="Pfam" id="PF07508">
    <property type="entry name" value="Recombinase"/>
    <property type="match status" value="1"/>
</dbReference>
<evidence type="ECO:0000256" key="2">
    <source>
        <dbReference type="ARBA" id="ARBA00023172"/>
    </source>
</evidence>
<dbReference type="GO" id="GO:0003677">
    <property type="term" value="F:DNA binding"/>
    <property type="evidence" value="ECO:0007669"/>
    <property type="project" value="UniProtKB-KW"/>
</dbReference>
<name>A0A560JYD7_9BRAD</name>
<keyword evidence="1" id="KW-0238">DNA-binding</keyword>
<feature type="region of interest" description="Disordered" evidence="3">
    <location>
        <begin position="278"/>
        <end position="304"/>
    </location>
</feature>
<evidence type="ECO:0000256" key="3">
    <source>
        <dbReference type="SAM" id="MobiDB-lite"/>
    </source>
</evidence>
<dbReference type="PANTHER" id="PTHR30461:SF2">
    <property type="entry name" value="SERINE RECOMBINASE PINE-RELATED"/>
    <property type="match status" value="1"/>
</dbReference>
<keyword evidence="2" id="KW-0233">DNA recombination</keyword>
<evidence type="ECO:0000259" key="4">
    <source>
        <dbReference type="Pfam" id="PF07508"/>
    </source>
</evidence>
<dbReference type="PANTHER" id="PTHR30461">
    <property type="entry name" value="DNA-INVERTASE FROM LAMBDOID PROPHAGE"/>
    <property type="match status" value="1"/>
</dbReference>
<feature type="domain" description="Recombinase zinc beta ribbon" evidence="5">
    <location>
        <begin position="77"/>
        <end position="128"/>
    </location>
</feature>
<proteinExistence type="predicted"/>
<feature type="compositionally biased region" description="Low complexity" evidence="3">
    <location>
        <begin position="280"/>
        <end position="297"/>
    </location>
</feature>
<dbReference type="Proteomes" id="UP000315914">
    <property type="component" value="Unassembled WGS sequence"/>
</dbReference>
<evidence type="ECO:0000313" key="6">
    <source>
        <dbReference type="EMBL" id="TWB76105.1"/>
    </source>
</evidence>
<dbReference type="STRING" id="1399419.A5906_26210"/>
<keyword evidence="7" id="KW-1185">Reference proteome</keyword>
<gene>
    <name evidence="6" type="ORF">FBZ95_104285</name>
</gene>
<dbReference type="InterPro" id="IPR050639">
    <property type="entry name" value="SSR_resolvase"/>
</dbReference>
<dbReference type="EMBL" id="VITW01000004">
    <property type="protein sequence ID" value="TWB76105.1"/>
    <property type="molecule type" value="Genomic_DNA"/>
</dbReference>
<dbReference type="Gene3D" id="3.90.1750.20">
    <property type="entry name" value="Putative Large Serine Recombinase, Chain B, Domain 2"/>
    <property type="match status" value="1"/>
</dbReference>